<evidence type="ECO:0000259" key="8">
    <source>
        <dbReference type="Pfam" id="PF03458"/>
    </source>
</evidence>
<keyword evidence="4 7" id="KW-0812">Transmembrane</keyword>
<evidence type="ECO:0000256" key="3">
    <source>
        <dbReference type="ARBA" id="ARBA00022475"/>
    </source>
</evidence>
<accession>A0A6M0Q1K3</accession>
<protein>
    <submittedName>
        <fullName evidence="9">Trimeric intracellular cation channel family protein</fullName>
    </submittedName>
</protein>
<dbReference type="PANTHER" id="PTHR30506">
    <property type="entry name" value="INNER MEMBRANE PROTEIN"/>
    <property type="match status" value="1"/>
</dbReference>
<dbReference type="InterPro" id="IPR005115">
    <property type="entry name" value="Gly_transporter"/>
</dbReference>
<feature type="transmembrane region" description="Helical" evidence="7">
    <location>
        <begin position="149"/>
        <end position="166"/>
    </location>
</feature>
<evidence type="ECO:0000313" key="9">
    <source>
        <dbReference type="EMBL" id="NEY70146.1"/>
    </source>
</evidence>
<comment type="similarity">
    <text evidence="2">Belongs to the UPF0126 family.</text>
</comment>
<dbReference type="EMBL" id="JAAIWM010000001">
    <property type="protein sequence ID" value="NEY70146.1"/>
    <property type="molecule type" value="Genomic_DNA"/>
</dbReference>
<sequence>MTWDVMTIIGTIAFAVSGGIVAMEEDYDILGVYVLGLVTAFGGGAIRNLLIGVPVSSLWEQGYMFQLALLSITVIFLFPNGLLKHWKRWGNFFDAIGLAAFAIQGALYATEMGHPISAVVVAAVLTGSGGGIIRDVLAGRKPVVFRSEIYAVWAALAGLAIGFNVVTGTLGLYLLFILIVALRMASLFYKWRLPVKSIGQQEPQRHTLKA</sequence>
<feature type="transmembrane region" description="Helical" evidence="7">
    <location>
        <begin position="30"/>
        <end position="51"/>
    </location>
</feature>
<feature type="domain" description="Glycine transporter" evidence="8">
    <location>
        <begin position="5"/>
        <end position="78"/>
    </location>
</feature>
<organism evidence="9 10">
    <name type="scientific">Bacillus mesophilus</name>
    <dbReference type="NCBI Taxonomy" id="1808955"/>
    <lineage>
        <taxon>Bacteria</taxon>
        <taxon>Bacillati</taxon>
        <taxon>Bacillota</taxon>
        <taxon>Bacilli</taxon>
        <taxon>Bacillales</taxon>
        <taxon>Bacillaceae</taxon>
        <taxon>Bacillus</taxon>
    </lineage>
</organism>
<dbReference type="RefSeq" id="WP_163178323.1">
    <property type="nucleotide sequence ID" value="NZ_JAAIWM010000001.1"/>
</dbReference>
<evidence type="ECO:0000256" key="5">
    <source>
        <dbReference type="ARBA" id="ARBA00022989"/>
    </source>
</evidence>
<evidence type="ECO:0000313" key="10">
    <source>
        <dbReference type="Proteomes" id="UP000481043"/>
    </source>
</evidence>
<keyword evidence="5 7" id="KW-1133">Transmembrane helix</keyword>
<comment type="subcellular location">
    <subcellularLocation>
        <location evidence="1">Cell membrane</location>
        <topology evidence="1">Multi-pass membrane protein</topology>
    </subcellularLocation>
</comment>
<evidence type="ECO:0000256" key="7">
    <source>
        <dbReference type="SAM" id="Phobius"/>
    </source>
</evidence>
<feature type="transmembrane region" description="Helical" evidence="7">
    <location>
        <begin position="92"/>
        <end position="110"/>
    </location>
</feature>
<evidence type="ECO:0000256" key="6">
    <source>
        <dbReference type="ARBA" id="ARBA00023136"/>
    </source>
</evidence>
<name>A0A6M0Q1K3_9BACI</name>
<feature type="transmembrane region" description="Helical" evidence="7">
    <location>
        <begin position="116"/>
        <end position="137"/>
    </location>
</feature>
<gene>
    <name evidence="9" type="ORF">G4D63_00200</name>
</gene>
<evidence type="ECO:0000256" key="2">
    <source>
        <dbReference type="ARBA" id="ARBA00008193"/>
    </source>
</evidence>
<dbReference type="PANTHER" id="PTHR30506:SF3">
    <property type="entry name" value="UPF0126 INNER MEMBRANE PROTEIN YADS-RELATED"/>
    <property type="match status" value="1"/>
</dbReference>
<dbReference type="AlphaFoldDB" id="A0A6M0Q1K3"/>
<keyword evidence="6 7" id="KW-0472">Membrane</keyword>
<dbReference type="Pfam" id="PF03458">
    <property type="entry name" value="Gly_transporter"/>
    <property type="match status" value="2"/>
</dbReference>
<comment type="caution">
    <text evidence="9">The sequence shown here is derived from an EMBL/GenBank/DDBJ whole genome shotgun (WGS) entry which is preliminary data.</text>
</comment>
<evidence type="ECO:0000256" key="1">
    <source>
        <dbReference type="ARBA" id="ARBA00004651"/>
    </source>
</evidence>
<dbReference type="GO" id="GO:0005886">
    <property type="term" value="C:plasma membrane"/>
    <property type="evidence" value="ECO:0007669"/>
    <property type="project" value="UniProtKB-SubCell"/>
</dbReference>
<feature type="domain" description="Glycine transporter" evidence="8">
    <location>
        <begin position="92"/>
        <end position="160"/>
    </location>
</feature>
<keyword evidence="3" id="KW-1003">Cell membrane</keyword>
<evidence type="ECO:0000256" key="4">
    <source>
        <dbReference type="ARBA" id="ARBA00022692"/>
    </source>
</evidence>
<keyword evidence="10" id="KW-1185">Reference proteome</keyword>
<dbReference type="Proteomes" id="UP000481043">
    <property type="component" value="Unassembled WGS sequence"/>
</dbReference>
<feature type="transmembrane region" description="Helical" evidence="7">
    <location>
        <begin position="63"/>
        <end position="83"/>
    </location>
</feature>
<proteinExistence type="inferred from homology"/>
<feature type="transmembrane region" description="Helical" evidence="7">
    <location>
        <begin position="6"/>
        <end position="23"/>
    </location>
</feature>
<reference evidence="9 10" key="1">
    <citation type="submission" date="2020-02" db="EMBL/GenBank/DDBJ databases">
        <title>Bacillus aquiflavi sp. nov., isolated from yellow water of strong flavor Chinese baijiu in Yibin region of China.</title>
        <authorList>
            <person name="Xie J."/>
        </authorList>
    </citation>
    <scope>NUCLEOTIDE SEQUENCE [LARGE SCALE GENOMIC DNA]</scope>
    <source>
        <strain evidence="9 10">SA4</strain>
    </source>
</reference>